<name>A0AAI9SE84_9BURK</name>
<dbReference type="Pfam" id="PF00497">
    <property type="entry name" value="SBP_bac_3"/>
    <property type="match status" value="1"/>
</dbReference>
<gene>
    <name evidence="3" type="ORF">GBM96_03035</name>
</gene>
<evidence type="ECO:0000313" key="4">
    <source>
        <dbReference type="Proteomes" id="UP000469462"/>
    </source>
</evidence>
<keyword evidence="1" id="KW-0732">Signal</keyword>
<dbReference type="RefSeq" id="WP_139687268.1">
    <property type="nucleotide sequence ID" value="NZ_WEHW01000006.1"/>
</dbReference>
<sequence>MTDARLGPKVLFGILALLIAVVSLAFWLMTRNPNIEKTTFLRIGVEENYRPFTYVENGELIGFDPDISRAICRQLAVRCEIIPMPFDALIPALQGGKLDLITAGLGINEERQKTMTFSDTYYRSRSLFISTQQYAAGINEDTAEHLVLGAQKASLQAEVIRTRFVPKGAKLIEYEDYSELADAIRSGEVEAIFVDGLSGYQLLKQAQGNGLYIGGIAEGLNSDIVNAHIAARKNDEALIQRVNKAMEQLKAAGIYQTISLRYFSFMNY</sequence>
<dbReference type="PANTHER" id="PTHR35936">
    <property type="entry name" value="MEMBRANE-BOUND LYTIC MUREIN TRANSGLYCOSYLASE F"/>
    <property type="match status" value="1"/>
</dbReference>
<proteinExistence type="predicted"/>
<evidence type="ECO:0000313" key="3">
    <source>
        <dbReference type="EMBL" id="KAB7652112.1"/>
    </source>
</evidence>
<accession>A0AAI9SE84</accession>
<organism evidence="3 4">
    <name type="scientific">Sutterella seckii</name>
    <dbReference type="NCBI Taxonomy" id="1944635"/>
    <lineage>
        <taxon>Bacteria</taxon>
        <taxon>Pseudomonadati</taxon>
        <taxon>Pseudomonadota</taxon>
        <taxon>Betaproteobacteria</taxon>
        <taxon>Burkholderiales</taxon>
        <taxon>Sutterellaceae</taxon>
        <taxon>Sutterella</taxon>
    </lineage>
</organism>
<protein>
    <submittedName>
        <fullName evidence="3">Amino acid ABC transporter substrate-binding protein</fullName>
    </submittedName>
</protein>
<evidence type="ECO:0000256" key="1">
    <source>
        <dbReference type="ARBA" id="ARBA00022729"/>
    </source>
</evidence>
<evidence type="ECO:0000259" key="2">
    <source>
        <dbReference type="SMART" id="SM00062"/>
    </source>
</evidence>
<dbReference type="AlphaFoldDB" id="A0AAI9SE84"/>
<dbReference type="Gene3D" id="3.40.190.10">
    <property type="entry name" value="Periplasmic binding protein-like II"/>
    <property type="match status" value="2"/>
</dbReference>
<reference evidence="3 4" key="1">
    <citation type="submission" date="2019-10" db="EMBL/GenBank/DDBJ databases">
        <title>Genome diversity of Sutterella seckii.</title>
        <authorList>
            <person name="Chaplin A.V."/>
            <person name="Sokolova S.R."/>
            <person name="Mosin K.A."/>
            <person name="Ivanova E.L."/>
            <person name="Kochetkova T.O."/>
            <person name="Goltsov A.Y."/>
            <person name="Trofimov D.Y."/>
            <person name="Efimov B.A."/>
        </authorList>
    </citation>
    <scope>NUCLEOTIDE SEQUENCE [LARGE SCALE GENOMIC DNA]</scope>
    <source>
        <strain evidence="3 4">ASD3426</strain>
    </source>
</reference>
<dbReference type="SUPFAM" id="SSF53850">
    <property type="entry name" value="Periplasmic binding protein-like II"/>
    <property type="match status" value="1"/>
</dbReference>
<dbReference type="PANTHER" id="PTHR35936:SF19">
    <property type="entry name" value="AMINO-ACID-BINDING PROTEIN YXEM-RELATED"/>
    <property type="match status" value="1"/>
</dbReference>
<dbReference type="EMBL" id="WEHW01000006">
    <property type="protein sequence ID" value="KAB7652112.1"/>
    <property type="molecule type" value="Genomic_DNA"/>
</dbReference>
<comment type="caution">
    <text evidence="3">The sequence shown here is derived from an EMBL/GenBank/DDBJ whole genome shotgun (WGS) entry which is preliminary data.</text>
</comment>
<feature type="domain" description="Solute-binding protein family 3/N-terminal" evidence="2">
    <location>
        <begin position="40"/>
        <end position="266"/>
    </location>
</feature>
<dbReference type="SMART" id="SM00062">
    <property type="entry name" value="PBPb"/>
    <property type="match status" value="1"/>
</dbReference>
<dbReference type="InterPro" id="IPR001638">
    <property type="entry name" value="Solute-binding_3/MltF_N"/>
</dbReference>
<dbReference type="Proteomes" id="UP000469462">
    <property type="component" value="Unassembled WGS sequence"/>
</dbReference>
<keyword evidence="4" id="KW-1185">Reference proteome</keyword>